<dbReference type="InterPro" id="IPR043128">
    <property type="entry name" value="Rev_trsase/Diguanyl_cyclase"/>
</dbReference>
<keyword evidence="3" id="KW-0548">Nucleotidyltransferase</keyword>
<dbReference type="GO" id="GO:0006508">
    <property type="term" value="P:proteolysis"/>
    <property type="evidence" value="ECO:0007669"/>
    <property type="project" value="InterPro"/>
</dbReference>
<comment type="caution">
    <text evidence="12">The sequence shown here is derived from an EMBL/GenBank/DDBJ whole genome shotgun (WGS) entry which is preliminary data.</text>
</comment>
<dbReference type="InterPro" id="IPR000477">
    <property type="entry name" value="RT_dom"/>
</dbReference>
<feature type="compositionally biased region" description="Basic and acidic residues" evidence="9">
    <location>
        <begin position="2165"/>
        <end position="2179"/>
    </location>
</feature>
<evidence type="ECO:0000256" key="1">
    <source>
        <dbReference type="ARBA" id="ARBA00012493"/>
    </source>
</evidence>
<dbReference type="InterPro" id="IPR029063">
    <property type="entry name" value="SAM-dependent_MTases_sf"/>
</dbReference>
<dbReference type="Gene3D" id="3.10.10.10">
    <property type="entry name" value="HIV Type 1 Reverse Transcriptase, subunit A, domain 1"/>
    <property type="match status" value="1"/>
</dbReference>
<feature type="region of interest" description="Disordered" evidence="9">
    <location>
        <begin position="1"/>
        <end position="41"/>
    </location>
</feature>
<dbReference type="PROSITE" id="PS50994">
    <property type="entry name" value="INTEGRASE"/>
    <property type="match status" value="1"/>
</dbReference>
<dbReference type="InterPro" id="IPR041373">
    <property type="entry name" value="RT_RNaseH"/>
</dbReference>
<dbReference type="CDD" id="cd09274">
    <property type="entry name" value="RNase_HI_RT_Ty3"/>
    <property type="match status" value="1"/>
</dbReference>
<keyword evidence="13" id="KW-1185">Reference proteome</keyword>
<dbReference type="Pfam" id="PF13650">
    <property type="entry name" value="Asp_protease_2"/>
    <property type="match status" value="1"/>
</dbReference>
<keyword evidence="7" id="KW-0695">RNA-directed DNA polymerase</keyword>
<dbReference type="GO" id="GO:0003677">
    <property type="term" value="F:DNA binding"/>
    <property type="evidence" value="ECO:0007669"/>
    <property type="project" value="InterPro"/>
</dbReference>
<evidence type="ECO:0000259" key="11">
    <source>
        <dbReference type="PROSITE" id="PS50994"/>
    </source>
</evidence>
<dbReference type="SMART" id="SM00298">
    <property type="entry name" value="CHROMO"/>
    <property type="match status" value="1"/>
</dbReference>
<protein>
    <recommendedName>
        <fullName evidence="1">RNA-directed DNA polymerase</fullName>
        <ecNumber evidence="1">2.7.7.49</ecNumber>
    </recommendedName>
</protein>
<dbReference type="Pfam" id="PF00385">
    <property type="entry name" value="Chromo"/>
    <property type="match status" value="1"/>
</dbReference>
<dbReference type="Pfam" id="PF00078">
    <property type="entry name" value="RVT_1"/>
    <property type="match status" value="1"/>
</dbReference>
<dbReference type="Proteomes" id="UP001190700">
    <property type="component" value="Unassembled WGS sequence"/>
</dbReference>
<feature type="region of interest" description="Disordered" evidence="9">
    <location>
        <begin position="2156"/>
        <end position="2180"/>
    </location>
</feature>
<dbReference type="SUPFAM" id="SSF54160">
    <property type="entry name" value="Chromo domain-like"/>
    <property type="match status" value="1"/>
</dbReference>
<feature type="region of interest" description="Disordered" evidence="9">
    <location>
        <begin position="734"/>
        <end position="842"/>
    </location>
</feature>
<dbReference type="InterPro" id="IPR016197">
    <property type="entry name" value="Chromo-like_dom_sf"/>
</dbReference>
<dbReference type="Gene3D" id="3.10.20.370">
    <property type="match status" value="1"/>
</dbReference>
<dbReference type="EMBL" id="LGRX02002661">
    <property type="protein sequence ID" value="KAK3283753.1"/>
    <property type="molecule type" value="Genomic_DNA"/>
</dbReference>
<dbReference type="Pfam" id="PF17917">
    <property type="entry name" value="RT_RNaseH"/>
    <property type="match status" value="1"/>
</dbReference>
<dbReference type="GO" id="GO:0004519">
    <property type="term" value="F:endonuclease activity"/>
    <property type="evidence" value="ECO:0007669"/>
    <property type="project" value="UniProtKB-KW"/>
</dbReference>
<dbReference type="FunFam" id="1.10.340.70:FF:000001">
    <property type="entry name" value="Retrovirus-related Pol polyprotein from transposon gypsy-like Protein"/>
    <property type="match status" value="1"/>
</dbReference>
<dbReference type="CDD" id="cd00303">
    <property type="entry name" value="retropepsin_like"/>
    <property type="match status" value="1"/>
</dbReference>
<dbReference type="Gene3D" id="3.40.50.150">
    <property type="entry name" value="Vaccinia Virus protein VP39"/>
    <property type="match status" value="1"/>
</dbReference>
<feature type="region of interest" description="Disordered" evidence="9">
    <location>
        <begin position="1470"/>
        <end position="1511"/>
    </location>
</feature>
<feature type="coiled-coil region" evidence="8">
    <location>
        <begin position="274"/>
        <end position="301"/>
    </location>
</feature>
<dbReference type="InterPro" id="IPR043502">
    <property type="entry name" value="DNA/RNA_pol_sf"/>
</dbReference>
<dbReference type="Gene3D" id="2.40.70.10">
    <property type="entry name" value="Acid Proteases"/>
    <property type="match status" value="1"/>
</dbReference>
<dbReference type="GO" id="GO:0015074">
    <property type="term" value="P:DNA integration"/>
    <property type="evidence" value="ECO:0007669"/>
    <property type="project" value="InterPro"/>
</dbReference>
<evidence type="ECO:0000256" key="6">
    <source>
        <dbReference type="ARBA" id="ARBA00022801"/>
    </source>
</evidence>
<dbReference type="InterPro" id="IPR001584">
    <property type="entry name" value="Integrase_cat-core"/>
</dbReference>
<dbReference type="FunFam" id="3.30.70.270:FF:000020">
    <property type="entry name" value="Transposon Tf2-6 polyprotein-like Protein"/>
    <property type="match status" value="1"/>
</dbReference>
<evidence type="ECO:0000256" key="2">
    <source>
        <dbReference type="ARBA" id="ARBA00022679"/>
    </source>
</evidence>
<feature type="domain" description="Integrase catalytic" evidence="11">
    <location>
        <begin position="1829"/>
        <end position="1993"/>
    </location>
</feature>
<dbReference type="Gene3D" id="3.30.70.270">
    <property type="match status" value="2"/>
</dbReference>
<evidence type="ECO:0000259" key="10">
    <source>
        <dbReference type="PROSITE" id="PS50013"/>
    </source>
</evidence>
<feature type="domain" description="Chromo" evidence="10">
    <location>
        <begin position="2170"/>
        <end position="2241"/>
    </location>
</feature>
<dbReference type="Gene3D" id="2.40.50.40">
    <property type="match status" value="1"/>
</dbReference>
<dbReference type="Pfam" id="PF17921">
    <property type="entry name" value="Integrase_H2C2"/>
    <property type="match status" value="1"/>
</dbReference>
<dbReference type="InterPro" id="IPR012337">
    <property type="entry name" value="RNaseH-like_sf"/>
</dbReference>
<dbReference type="InterPro" id="IPR001969">
    <property type="entry name" value="Aspartic_peptidase_AS"/>
</dbReference>
<dbReference type="PROSITE" id="PS00141">
    <property type="entry name" value="ASP_PROTEASE"/>
    <property type="match status" value="1"/>
</dbReference>
<sequence>MLAATRTESPEPPEREQVEQRVQREQANFWKSARTPATASVPRPEEPWELLCWITGADTRGKNRSSHTVEPRAVYQQHLENQGSDVARVRGHWKFRAQRLPPRVRKAFQAQQPSARLRSAIRALERYLKLEESEVRSVKSLALWRAGQRRMRQKLGPTTSKPQLNREELDKRLKRLVRVREFNRRRKAILDQEFGRFVRVAKPKPAEGEELSPPERTSKPSRPWLTRSRARQALGPKRRPWLTPEDKALRTSRLQRRYELEGRDPASTSTERHADFHAFVKEELERENRELQQDNELMHRDEQVRKHIAAKLAAASVQVAVSPPDFPERSAVQKAVAIGLLADACTYCLPDCDSDAETSVTRLDCIMQDGDISPSWCESLAAVSSMGARPRSFDRHSRTPTLLLFWAWIAGVRVKVLVDSGASTNIIAKSTLQRLSGVKPVRHEQAMRVRVADGTTYDANSCIRPKLLAETSKGSYGQQVELRVMPLDLKVDVILGGPWLANLSPVTLDYKNWGSVRFTKGREEVVITGCSPGSPDPSRSKDTAMALVQGVLLSQRRARRDLRTLRNREEQAFVVYLGPDGAFGALACNKGGGDSDEDSPNDVVAGLASEPSSGSEDGEVSVRPSAAVPDGAEESEGPGGLVSDSSESGYSDVEGACHLQRVGAVVEDIRPQGFASTVDEAGDHPDPLSFFASKQEANGAFALLPPAVRRQAIEDHAAGKPPTWHAQAAAALQQGRGLVAERRPRARRKRVRWRDQVAAVGQPGAESGPSTEQPPGPKVPTVPSPQSQKSRASAPVVPPDTTPPPAPQTTDPPVPAAPPGTTSPPAPQTAQASPEPPEDEIDETVSPEIWQQLRDLEKEFADVICTELPESVQSREFKSGVRLRPDWNGNALHRRGYKLSQEELRQLRQQLDELLAKGYIRPSASPWGCPVLMVPKPSNPKELRLVIDYRQINEITVKDKYPLPDVQSLLDDLQGATVFSTMDALWGFWQVPMKAEDVEKTAMTTHFGAYEWLVMPMGLSNSPSTWQRMMQQYLGHLPFCRVFVDDIMIFSAEVPGKSAHEVHLDHLRQVLEACRKNSVYLKKSKVKLCKRSVRFLGHVVDRDGCRPQQDKVASVRDWPDLETVTHVRQFLGMCGFYRRYIQNFADIAYPLTRLTKSGVDWTWGENEKAAFKQLKTALISSPALALPDQKGAADGSRPFFVQTDASGVALGGVLMQDQGRGLQPLAFESRQFSSAEQNYHAGERELCAIHHCTTVTWRHYLIFTSFKLMGDHKPLQWLFAPARELSRRQARWYEDLVEVGVHQMEHVPGRCLVVPDAQSRRPDYQEMSAREGLKEKGIVDRATDGPRDSAPAGKGSEEDEDPTSVLGAVDCTTDGSDGPEYSEPKGKRCEGDEDPTSVLGATFEYSDSEDESFPPTSPAPVIGELTHLNGLTWVESPALWLDAAATLAVGEKSLRDAESLAVMTRADRAREQATAEVQSHPKFPHPEAQSHPKAAGKVPEPVKPPESSSHYDQVVDRQDWKLIRERFEEIAAQYGVFDVDACCDSMGVNRQVDTYWTDCLKEKWRGKHVWCNPPYTKDSDLIERILRHFLAEWRADPENTSAMFLLPDYDAPWRRLIHPKYGLHPVKVFDTKDEKGRPNHLFESPDGGRPPLRWPVLLVWAPAASRAKPRAPPARKDSEAEPDEPLVTTGVAARARAASGPLKADEFVRALQAEYERSQYLSSLKEELIAAPHQRTDTFRMVDDMIWRVAEGRYQLVLAQDSPLRELVMREAHESPAAGHTGRDKTLDRVSRRFWWPRMSKDVTDWCKSCVVCQQTRPRNGYPDGQLNPLQVPVRLWQVVSIDFVTGLPRTERGYDAFATFTDKLSKMVHVVPMLYADSSAAQIARMYFDQVWRLHGAPMKIVCDRDSRFRDEMHLELHRLMGVQVASTTPYHPQGDGQAEHTNHTVERMLRAYVDANQHDWDLWCTPVEYAINDSRSAVTGFTPFELTYGHAPASQLDFFVEAALASRRGRAKGGRGAAVKKGTAHETARQFVRQLQLAREKLLLAQQQQIAQYDARHRSRSYAVGDEVWVDATHLTQPGDRGLHKKLLKKRLGPLRVLEVFHSDRQMALPASDRGAPSAYRLQTPKQWKVHDVFTVDRLSPVESGSRFVERAKEIPPPPLDVSGRKETHVERVERSRTRQRQGRRWTEYLVKWTGMPRSENEWKTREDLEWDGAGRPGVPNRALLEFERIEAKRVEREKLRVRKRRDESAGAVWTTLSEELKVDGAMPWVPEERFDEEVGTFARVSAQSTLPPVNGAAALEKEPVGQSRILVLFCGTGSVERQFTKQFPNSEVVAVDIQPKWGPTHCEDIMRWDYRQFRPGHFDVVWASPPCTEYSQAKTVGIRDLRAADRRVRRTLEIIRYLRPEAYFIENPRGREPHGLHTRRCMSNLPAPHLVTYCKYGTAYRKPTHIWTNVPLRTPLRVCDSDTPCEFFRQHGRHEKVAQGGRAMRAGGVFAKGMGARENLYGIPSALLKQLFHNLTLHEEVHAFLSELLVREDLSEMSVLVQSAVVESDPPEFEPEPIALAGVRAEVTIIPEGGWESDASGLSD</sequence>
<dbReference type="CDD" id="cd01647">
    <property type="entry name" value="RT_LTR"/>
    <property type="match status" value="1"/>
</dbReference>
<name>A0AAE0GT76_9CHLO</name>
<feature type="compositionally biased region" description="Pro residues" evidence="9">
    <location>
        <begin position="772"/>
        <end position="783"/>
    </location>
</feature>
<proteinExistence type="predicted"/>
<evidence type="ECO:0000256" key="5">
    <source>
        <dbReference type="ARBA" id="ARBA00022759"/>
    </source>
</evidence>
<dbReference type="EC" id="2.7.7.49" evidence="1"/>
<dbReference type="Gene3D" id="1.10.340.70">
    <property type="match status" value="1"/>
</dbReference>
<dbReference type="PANTHER" id="PTHR37984">
    <property type="entry name" value="PROTEIN CBG26694"/>
    <property type="match status" value="1"/>
</dbReference>
<dbReference type="GO" id="GO:0003964">
    <property type="term" value="F:RNA-directed DNA polymerase activity"/>
    <property type="evidence" value="ECO:0007669"/>
    <property type="project" value="UniProtKB-KW"/>
</dbReference>
<dbReference type="InterPro" id="IPR023780">
    <property type="entry name" value="Chromo_domain"/>
</dbReference>
<keyword evidence="2" id="KW-0808">Transferase</keyword>
<evidence type="ECO:0000256" key="4">
    <source>
        <dbReference type="ARBA" id="ARBA00022722"/>
    </source>
</evidence>
<evidence type="ECO:0000256" key="9">
    <source>
        <dbReference type="SAM" id="MobiDB-lite"/>
    </source>
</evidence>
<dbReference type="PROSITE" id="PS50013">
    <property type="entry name" value="CHROMO_2"/>
    <property type="match status" value="1"/>
</dbReference>
<dbReference type="PANTHER" id="PTHR37984:SF5">
    <property type="entry name" value="PROTEIN NYNRIN-LIKE"/>
    <property type="match status" value="1"/>
</dbReference>
<dbReference type="Gene3D" id="3.30.420.10">
    <property type="entry name" value="Ribonuclease H-like superfamily/Ribonuclease H"/>
    <property type="match status" value="1"/>
</dbReference>
<dbReference type="InterPro" id="IPR050951">
    <property type="entry name" value="Retrovirus_Pol_polyprotein"/>
</dbReference>
<evidence type="ECO:0000256" key="3">
    <source>
        <dbReference type="ARBA" id="ARBA00022695"/>
    </source>
</evidence>
<gene>
    <name evidence="12" type="ORF">CYMTET_8565</name>
</gene>
<evidence type="ECO:0000256" key="7">
    <source>
        <dbReference type="ARBA" id="ARBA00022918"/>
    </source>
</evidence>
<evidence type="ECO:0000256" key="8">
    <source>
        <dbReference type="SAM" id="Coils"/>
    </source>
</evidence>
<feature type="compositionally biased region" description="Pro residues" evidence="9">
    <location>
        <begin position="796"/>
        <end position="827"/>
    </location>
</feature>
<dbReference type="InterPro" id="IPR008593">
    <property type="entry name" value="Dam_MeTrfase"/>
</dbReference>
<feature type="region of interest" description="Disordered" evidence="9">
    <location>
        <begin position="204"/>
        <end position="241"/>
    </location>
</feature>
<reference evidence="12 13" key="1">
    <citation type="journal article" date="2015" name="Genome Biol. Evol.">
        <title>Comparative Genomics of a Bacterivorous Green Alga Reveals Evolutionary Causalities and Consequences of Phago-Mixotrophic Mode of Nutrition.</title>
        <authorList>
            <person name="Burns J.A."/>
            <person name="Paasch A."/>
            <person name="Narechania A."/>
            <person name="Kim E."/>
        </authorList>
    </citation>
    <scope>NUCLEOTIDE SEQUENCE [LARGE SCALE GENOMIC DNA]</scope>
    <source>
        <strain evidence="12 13">PLY_AMNH</strain>
    </source>
</reference>
<dbReference type="Pfam" id="PF05869">
    <property type="entry name" value="Dam"/>
    <property type="match status" value="1"/>
</dbReference>
<keyword evidence="4" id="KW-0540">Nuclease</keyword>
<dbReference type="SUPFAM" id="SSF53098">
    <property type="entry name" value="Ribonuclease H-like"/>
    <property type="match status" value="1"/>
</dbReference>
<dbReference type="InterPro" id="IPR036397">
    <property type="entry name" value="RNaseH_sf"/>
</dbReference>
<dbReference type="InterPro" id="IPR021109">
    <property type="entry name" value="Peptidase_aspartic_dom_sf"/>
</dbReference>
<dbReference type="GO" id="GO:0009307">
    <property type="term" value="P:DNA restriction-modification system"/>
    <property type="evidence" value="ECO:0007669"/>
    <property type="project" value="InterPro"/>
</dbReference>
<organism evidence="12 13">
    <name type="scientific">Cymbomonas tetramitiformis</name>
    <dbReference type="NCBI Taxonomy" id="36881"/>
    <lineage>
        <taxon>Eukaryota</taxon>
        <taxon>Viridiplantae</taxon>
        <taxon>Chlorophyta</taxon>
        <taxon>Pyramimonadophyceae</taxon>
        <taxon>Pyramimonadales</taxon>
        <taxon>Pyramimonadaceae</taxon>
        <taxon>Cymbomonas</taxon>
    </lineage>
</organism>
<feature type="compositionally biased region" description="Basic and acidic residues" evidence="9">
    <location>
        <begin position="8"/>
        <end position="24"/>
    </location>
</feature>
<dbReference type="SUPFAM" id="SSF53335">
    <property type="entry name" value="S-adenosyl-L-methionine-dependent methyltransferases"/>
    <property type="match status" value="1"/>
</dbReference>
<dbReference type="InterPro" id="IPR000953">
    <property type="entry name" value="Chromo/chromo_shadow_dom"/>
</dbReference>
<dbReference type="GO" id="GO:0009007">
    <property type="term" value="F:site-specific DNA-methyltransferase (adenine-specific) activity"/>
    <property type="evidence" value="ECO:0007669"/>
    <property type="project" value="InterPro"/>
</dbReference>
<keyword evidence="6" id="KW-0378">Hydrolase</keyword>
<feature type="compositionally biased region" description="Basic and acidic residues" evidence="9">
    <location>
        <begin position="1318"/>
        <end position="1347"/>
    </location>
</feature>
<dbReference type="GO" id="GO:0004190">
    <property type="term" value="F:aspartic-type endopeptidase activity"/>
    <property type="evidence" value="ECO:0007669"/>
    <property type="project" value="InterPro"/>
</dbReference>
<feature type="region of interest" description="Disordered" evidence="9">
    <location>
        <begin position="1318"/>
        <end position="1399"/>
    </location>
</feature>
<accession>A0AAE0GT76</accession>
<dbReference type="InterPro" id="IPR041588">
    <property type="entry name" value="Integrase_H2C2"/>
</dbReference>
<keyword evidence="8" id="KW-0175">Coiled coil</keyword>
<evidence type="ECO:0000313" key="12">
    <source>
        <dbReference type="EMBL" id="KAK3283753.1"/>
    </source>
</evidence>
<dbReference type="SUPFAM" id="SSF56672">
    <property type="entry name" value="DNA/RNA polymerases"/>
    <property type="match status" value="1"/>
</dbReference>
<feature type="region of interest" description="Disordered" evidence="9">
    <location>
        <begin position="588"/>
        <end position="650"/>
    </location>
</feature>
<keyword evidence="5" id="KW-0255">Endonuclease</keyword>
<evidence type="ECO:0000313" key="13">
    <source>
        <dbReference type="Proteomes" id="UP001190700"/>
    </source>
</evidence>